<evidence type="ECO:0000313" key="3">
    <source>
        <dbReference type="Proteomes" id="UP000078200"/>
    </source>
</evidence>
<dbReference type="AlphaFoldDB" id="A0A1A9V027"/>
<keyword evidence="3" id="KW-1185">Reference proteome</keyword>
<dbReference type="EnsemblMetazoa" id="GAUT021380-RA">
    <property type="protein sequence ID" value="GAUT021380-PA"/>
    <property type="gene ID" value="GAUT021380"/>
</dbReference>
<reference evidence="2" key="1">
    <citation type="submission" date="2020-05" db="UniProtKB">
        <authorList>
            <consortium name="EnsemblMetazoa"/>
        </authorList>
    </citation>
    <scope>IDENTIFICATION</scope>
    <source>
        <strain evidence="2">TTRI</strain>
    </source>
</reference>
<evidence type="ECO:0000313" key="2">
    <source>
        <dbReference type="EnsemblMetazoa" id="GAUT021380-PA"/>
    </source>
</evidence>
<feature type="region of interest" description="Disordered" evidence="1">
    <location>
        <begin position="41"/>
        <end position="62"/>
    </location>
</feature>
<dbReference type="VEuPathDB" id="VectorBase:GAUT021380"/>
<sequence length="122" mass="13074">MFCRTLNRQFSQSGSNILTRAPQTTQSQTATIIDLVTGGDEYSGNTSTNNAQANNKQAGRNPSPMTFGVLSSFMHNSSLPPIALTAANIRVINGLAKLADDIEEVSSPNEVAVMNVQQRQTC</sequence>
<organism evidence="2 3">
    <name type="scientific">Glossina austeni</name>
    <name type="common">Savannah tsetse fly</name>
    <dbReference type="NCBI Taxonomy" id="7395"/>
    <lineage>
        <taxon>Eukaryota</taxon>
        <taxon>Metazoa</taxon>
        <taxon>Ecdysozoa</taxon>
        <taxon>Arthropoda</taxon>
        <taxon>Hexapoda</taxon>
        <taxon>Insecta</taxon>
        <taxon>Pterygota</taxon>
        <taxon>Neoptera</taxon>
        <taxon>Endopterygota</taxon>
        <taxon>Diptera</taxon>
        <taxon>Brachycera</taxon>
        <taxon>Muscomorpha</taxon>
        <taxon>Hippoboscoidea</taxon>
        <taxon>Glossinidae</taxon>
        <taxon>Glossina</taxon>
    </lineage>
</organism>
<dbReference type="Proteomes" id="UP000078200">
    <property type="component" value="Unassembled WGS sequence"/>
</dbReference>
<name>A0A1A9V027_GLOAU</name>
<evidence type="ECO:0000256" key="1">
    <source>
        <dbReference type="SAM" id="MobiDB-lite"/>
    </source>
</evidence>
<feature type="compositionally biased region" description="Polar residues" evidence="1">
    <location>
        <begin position="43"/>
        <end position="62"/>
    </location>
</feature>
<accession>A0A1A9V027</accession>
<proteinExistence type="predicted"/>
<protein>
    <submittedName>
        <fullName evidence="2">Uncharacterized protein</fullName>
    </submittedName>
</protein>